<organism evidence="3 4">
    <name type="scientific">Coccomyxa subellipsoidea (strain C-169)</name>
    <name type="common">Green microalga</name>
    <dbReference type="NCBI Taxonomy" id="574566"/>
    <lineage>
        <taxon>Eukaryota</taxon>
        <taxon>Viridiplantae</taxon>
        <taxon>Chlorophyta</taxon>
        <taxon>core chlorophytes</taxon>
        <taxon>Trebouxiophyceae</taxon>
        <taxon>Trebouxiophyceae incertae sedis</taxon>
        <taxon>Coccomyxaceae</taxon>
        <taxon>Coccomyxa</taxon>
        <taxon>Coccomyxa subellipsoidea</taxon>
    </lineage>
</organism>
<feature type="compositionally biased region" description="Acidic residues" evidence="1">
    <location>
        <begin position="1"/>
        <end position="19"/>
    </location>
</feature>
<comment type="caution">
    <text evidence="3">The sequence shown here is derived from an EMBL/GenBank/DDBJ whole genome shotgun (WGS) entry which is preliminary data.</text>
</comment>
<dbReference type="GeneID" id="17045329"/>
<feature type="region of interest" description="Disordered" evidence="1">
    <location>
        <begin position="1"/>
        <end position="20"/>
    </location>
</feature>
<dbReference type="RefSeq" id="XP_005648204.1">
    <property type="nucleotide sequence ID" value="XM_005648147.1"/>
</dbReference>
<name>I0Z9J5_COCSC</name>
<dbReference type="KEGG" id="csl:COCSUDRAFT_47384"/>
<sequence length="970" mass="109810">MAGGGDSDDEEDTDSEDPDGLIAAFEALAEAQKGQQDLDELADCEDELDATAEGATWYHRLADVEDMMATDNEEQAAAEEADGATMGGRRTLDWWRARRNKPLWRVGEEKSIMTVQQLVYALCKEKRDGKIRNNVFDRVCRLMSAAMPRGNLFPPSLHVMRGLLECEEPQKYEQHVCPNDCMRFQYASKCDWEEHQDDSCPECTERRFNVKEGADGNTILTPQKAFWSFPITEVIQSRFFTNPKWTALRRCDIDKAAQDSCSYFGSADAERLNEDFNGKLMDPDAGCYELGFDYGQVFNIATHSVGIICLRSADIPQEHKGIKDFSSILVVIPGPKEPKNIDIYLEPLLDDLKNYGPLGDGVEMREHKESPEGISIRRFMHTLFLVAFHADTPARKALLKSSAVAAYMGCCWCLFQSTRVNRGMYPLGYSTPEEQTLLHKAMDPPVPPPRKYMFDNSLKLSHDQQMFICKEVAEGRFSVKKAGRSGTCSILEKLSYLDYNNIFLMPVAHGLLNGLVKDFFNTVLQKGKKTEEAHWYMVSDEAKAILAQRGREIQVTSEFGRAYKCVVTQRGNYTMEDYLVFTETFSPILLRHDDILHPQVAEMWELLRSAVLHYMRADTPEAFTLEKRHQARDNLLAYARLLQGPPPTEVEADADGEAASPVLRMPASMCTPNLHMLLCRLFEQETAHGCVARNLELWVERNIQYLKANLKFRITSCPERLFVSDYLMDLALDKWARDPEMLSFDDWCPSYRSLPLRGNEEDIDNEGDEDNRQLIGVGKKIQRHRQAAMYDVARSFVRRLHPEGWSVAAISPTCDNLRTYFQADIPGVGSVNSVGYSRARSRISYYVLYSIVTGRGADERAELHVAKVKSFLRLKPTEDQPGAGTLRLAVCDVFRPLQSLKDGSVWVISKAGALMHENYALRLSGIAALLVTAEPKRPRATPGRPTKRYYCPEDEGRVFLTTFGNVSKLK</sequence>
<evidence type="ECO:0000256" key="1">
    <source>
        <dbReference type="SAM" id="MobiDB-lite"/>
    </source>
</evidence>
<accession>I0Z9J5</accession>
<dbReference type="AlphaFoldDB" id="I0Z9J5"/>
<dbReference type="KEGG" id="csl:COCSUDRAFT_45814"/>
<dbReference type="OrthoDB" id="549954at2759"/>
<dbReference type="GeneID" id="17041652"/>
<dbReference type="RefSeq" id="XP_005651858.1">
    <property type="nucleotide sequence ID" value="XM_005651801.1"/>
</dbReference>
<proteinExistence type="predicted"/>
<evidence type="ECO:0000313" key="4">
    <source>
        <dbReference type="Proteomes" id="UP000007264"/>
    </source>
</evidence>
<keyword evidence="4" id="KW-1185">Reference proteome</keyword>
<gene>
    <name evidence="3" type="ORF">COCSUDRAFT_45814</name>
    <name evidence="2" type="ORF">COCSUDRAFT_47384</name>
</gene>
<evidence type="ECO:0000313" key="2">
    <source>
        <dbReference type="EMBL" id="EIE23660.1"/>
    </source>
</evidence>
<reference evidence="3 4" key="1">
    <citation type="journal article" date="2012" name="Genome Biol.">
        <title>The genome of the polar eukaryotic microalga coccomyxa subellipsoidea reveals traits of cold adaptation.</title>
        <authorList>
            <person name="Blanc G."/>
            <person name="Agarkova I."/>
            <person name="Grimwood J."/>
            <person name="Kuo A."/>
            <person name="Brueggeman A."/>
            <person name="Dunigan D."/>
            <person name="Gurnon J."/>
            <person name="Ladunga I."/>
            <person name="Lindquist E."/>
            <person name="Lucas S."/>
            <person name="Pangilinan J."/>
            <person name="Proschold T."/>
            <person name="Salamov A."/>
            <person name="Schmutz J."/>
            <person name="Weeks D."/>
            <person name="Yamada T."/>
            <person name="Claverie J.M."/>
            <person name="Grigoriev I."/>
            <person name="Van Etten J."/>
            <person name="Lomsadze A."/>
            <person name="Borodovsky M."/>
        </authorList>
    </citation>
    <scope>NUCLEOTIDE SEQUENCE [LARGE SCALE GENOMIC DNA]</scope>
    <source>
        <strain evidence="3 4">C-169</strain>
    </source>
</reference>
<dbReference type="Proteomes" id="UP000007264">
    <property type="component" value="Unassembled WGS sequence"/>
</dbReference>
<dbReference type="eggNOG" id="ENOG502RRNE">
    <property type="taxonomic scope" value="Eukaryota"/>
</dbReference>
<evidence type="ECO:0000313" key="3">
    <source>
        <dbReference type="EMBL" id="EIE27314.1"/>
    </source>
</evidence>
<dbReference type="EMBL" id="AGSI01000007">
    <property type="protein sequence ID" value="EIE23660.1"/>
    <property type="molecule type" value="Genomic_DNA"/>
</dbReference>
<protein>
    <submittedName>
        <fullName evidence="3">Uncharacterized protein</fullName>
    </submittedName>
</protein>
<dbReference type="EMBL" id="AGSI01000001">
    <property type="protein sequence ID" value="EIE27314.1"/>
    <property type="molecule type" value="Genomic_DNA"/>
</dbReference>